<dbReference type="GO" id="GO:0005886">
    <property type="term" value="C:plasma membrane"/>
    <property type="evidence" value="ECO:0007669"/>
    <property type="project" value="TreeGrafter"/>
</dbReference>
<dbReference type="RefSeq" id="XP_020008241.1">
    <property type="nucleotide sequence ID" value="XM_020152652.1"/>
</dbReference>
<dbReference type="OrthoDB" id="5340910at2759"/>
<organism evidence="4">
    <name type="scientific">Castor canadensis</name>
    <name type="common">American beaver</name>
    <dbReference type="NCBI Taxonomy" id="51338"/>
    <lineage>
        <taxon>Eukaryota</taxon>
        <taxon>Metazoa</taxon>
        <taxon>Chordata</taxon>
        <taxon>Craniata</taxon>
        <taxon>Vertebrata</taxon>
        <taxon>Euteleostomi</taxon>
        <taxon>Mammalia</taxon>
        <taxon>Eutheria</taxon>
        <taxon>Euarchontoglires</taxon>
        <taxon>Glires</taxon>
        <taxon>Rodentia</taxon>
        <taxon>Castorimorpha</taxon>
        <taxon>Castoridae</taxon>
        <taxon>Castor</taxon>
    </lineage>
</organism>
<gene>
    <name evidence="4" type="primary">LOC109676147</name>
</gene>
<dbReference type="InterPro" id="IPR046349">
    <property type="entry name" value="C1-like_sf"/>
</dbReference>
<evidence type="ECO:0000259" key="3">
    <source>
        <dbReference type="PROSITE" id="PS50081"/>
    </source>
</evidence>
<dbReference type="SMART" id="SM00109">
    <property type="entry name" value="C1"/>
    <property type="match status" value="1"/>
</dbReference>
<dbReference type="PROSITE" id="PS50081">
    <property type="entry name" value="ZF_DAG_PE_2"/>
    <property type="match status" value="1"/>
</dbReference>
<dbReference type="AlphaFoldDB" id="A0A8B7TMQ8"/>
<evidence type="ECO:0000256" key="2">
    <source>
        <dbReference type="ARBA" id="ARBA00022833"/>
    </source>
</evidence>
<sequence length="79" mass="8896">MHTFTRVTSCKVCQMLLRGTFYQGYLCFKCGARAHKECLGRVDNCGRANSGETDQWTPKSFQTGGSRCVSDYSFCDDFS</sequence>
<evidence type="ECO:0000313" key="4">
    <source>
        <dbReference type="RefSeq" id="XP_020008241.1"/>
    </source>
</evidence>
<accession>A0A8B7TMQ8</accession>
<reference evidence="4" key="1">
    <citation type="submission" date="2025-08" db="UniProtKB">
        <authorList>
            <consortium name="RefSeq"/>
        </authorList>
    </citation>
    <scope>IDENTIFICATION</scope>
    <source>
        <tissue evidence="4">Leukocyte</tissue>
    </source>
</reference>
<name>A0A8B7TMQ8_CASCN</name>
<dbReference type="InterPro" id="IPR002219">
    <property type="entry name" value="PKC_DAG/PE"/>
</dbReference>
<dbReference type="GO" id="GO:0016477">
    <property type="term" value="P:cell migration"/>
    <property type="evidence" value="ECO:0007669"/>
    <property type="project" value="TreeGrafter"/>
</dbReference>
<dbReference type="Gene3D" id="3.30.60.20">
    <property type="match status" value="1"/>
</dbReference>
<dbReference type="GO" id="GO:0046872">
    <property type="term" value="F:metal ion binding"/>
    <property type="evidence" value="ECO:0007669"/>
    <property type="project" value="UniProtKB-KW"/>
</dbReference>
<protein>
    <submittedName>
        <fullName evidence="4">Guanine nucleotide exchange factor VAV3-like isoform X2</fullName>
    </submittedName>
</protein>
<dbReference type="GO" id="GO:0005737">
    <property type="term" value="C:cytoplasm"/>
    <property type="evidence" value="ECO:0007669"/>
    <property type="project" value="TreeGrafter"/>
</dbReference>
<evidence type="ECO:0000256" key="1">
    <source>
        <dbReference type="ARBA" id="ARBA00022723"/>
    </source>
</evidence>
<keyword evidence="2" id="KW-0862">Zinc</keyword>
<dbReference type="GO" id="GO:0005085">
    <property type="term" value="F:guanyl-nucleotide exchange factor activity"/>
    <property type="evidence" value="ECO:0007669"/>
    <property type="project" value="TreeGrafter"/>
</dbReference>
<dbReference type="Pfam" id="PF00130">
    <property type="entry name" value="C1_1"/>
    <property type="match status" value="1"/>
</dbReference>
<keyword evidence="1" id="KW-0479">Metal-binding</keyword>
<feature type="domain" description="Phorbol-ester/DAG-type" evidence="3">
    <location>
        <begin position="1"/>
        <end position="45"/>
    </location>
</feature>
<proteinExistence type="predicted"/>
<dbReference type="PANTHER" id="PTHR45818:SF1">
    <property type="entry name" value="GUANINE NUCLEOTIDE EXCHANGE FACTOR VAV3"/>
    <property type="match status" value="1"/>
</dbReference>
<dbReference type="FunFam" id="3.30.60.20:FF:000015">
    <property type="entry name" value="Vav guanine nucleotide exchange factor 1"/>
    <property type="match status" value="1"/>
</dbReference>
<dbReference type="PANTHER" id="PTHR45818">
    <property type="entry name" value="PROTEIN VAV"/>
    <property type="match status" value="1"/>
</dbReference>
<dbReference type="SUPFAM" id="SSF57889">
    <property type="entry name" value="Cysteine-rich domain"/>
    <property type="match status" value="1"/>
</dbReference>